<dbReference type="EMBL" id="JAEFBJ010000009">
    <property type="protein sequence ID" value="KAG7572067.1"/>
    <property type="molecule type" value="Genomic_DNA"/>
</dbReference>
<protein>
    <submittedName>
        <fullName evidence="3">F-box domain</fullName>
    </submittedName>
</protein>
<evidence type="ECO:0000313" key="3">
    <source>
        <dbReference type="EMBL" id="KAG7572067.1"/>
    </source>
</evidence>
<feature type="domain" description="KIB1-4 beta-propeller" evidence="2">
    <location>
        <begin position="282"/>
        <end position="460"/>
    </location>
</feature>
<comment type="caution">
    <text evidence="3">The sequence shown here is derived from an EMBL/GenBank/DDBJ whole genome shotgun (WGS) entry which is preliminary data.</text>
</comment>
<keyword evidence="4" id="KW-1185">Reference proteome</keyword>
<dbReference type="InterPro" id="IPR005174">
    <property type="entry name" value="KIB1-4_b-propeller"/>
</dbReference>
<dbReference type="OrthoDB" id="642536at2759"/>
<dbReference type="Pfam" id="PF00646">
    <property type="entry name" value="F-box"/>
    <property type="match status" value="1"/>
</dbReference>
<organism evidence="3 4">
    <name type="scientific">Arabidopsis suecica</name>
    <name type="common">Swedish thale-cress</name>
    <name type="synonym">Cardaminopsis suecica</name>
    <dbReference type="NCBI Taxonomy" id="45249"/>
    <lineage>
        <taxon>Eukaryota</taxon>
        <taxon>Viridiplantae</taxon>
        <taxon>Streptophyta</taxon>
        <taxon>Embryophyta</taxon>
        <taxon>Tracheophyta</taxon>
        <taxon>Spermatophyta</taxon>
        <taxon>Magnoliopsida</taxon>
        <taxon>eudicotyledons</taxon>
        <taxon>Gunneridae</taxon>
        <taxon>Pentapetalae</taxon>
        <taxon>rosids</taxon>
        <taxon>malvids</taxon>
        <taxon>Brassicales</taxon>
        <taxon>Brassicaceae</taxon>
        <taxon>Camelineae</taxon>
        <taxon>Arabidopsis</taxon>
    </lineage>
</organism>
<evidence type="ECO:0000313" key="4">
    <source>
        <dbReference type="Proteomes" id="UP000694251"/>
    </source>
</evidence>
<reference evidence="3 4" key="1">
    <citation type="submission" date="2020-12" db="EMBL/GenBank/DDBJ databases">
        <title>Concerted genomic and epigenomic changes stabilize Arabidopsis allopolyploids.</title>
        <authorList>
            <person name="Chen Z."/>
        </authorList>
    </citation>
    <scope>NUCLEOTIDE SEQUENCE [LARGE SCALE GENOMIC DNA]</scope>
    <source>
        <strain evidence="3">As9502</strain>
        <tissue evidence="3">Leaf</tissue>
    </source>
</reference>
<dbReference type="PANTHER" id="PTHR47123:SF24">
    <property type="entry name" value="LOW PROTEIN: F-BOX_KELCH-REPEAT PROTEIN"/>
    <property type="match status" value="1"/>
</dbReference>
<proteinExistence type="predicted"/>
<gene>
    <name evidence="3" type="ORF">ISN44_As09g004630</name>
</gene>
<dbReference type="AlphaFoldDB" id="A0A8T2AH49"/>
<dbReference type="PANTHER" id="PTHR47123">
    <property type="entry name" value="F-BOX PROTEIN SKIP23"/>
    <property type="match status" value="1"/>
</dbReference>
<sequence>MKEDTNSVFLTTIPVHESNENSSVTFRFDNRGNGDDDGFYYIFYSPQLLGFKLVIQSWILGNCSNQQNMAPRKKTSSMIWVKKSQQSAKMGMLDSSLLPDCVSKLHLSPSAKIAQPATKDETFLMGDWSLLPEELLHMISKYLEHEDYCFDVVHARSVCSSWRSIFPFPSCLLRPSYSLPSFAKFPRKTKDLCTLEKIPLFLFRVRAPASHHEYFLGDLGPDKSEDRMERPAPLQCSVKYKIPGSDPTLMNMLDCQIIPLGHQYRMIGWYPDSLATSFRGVAVLPLNKKGGGGGFVVLIGYSHGLLVLRSAERRWMRLEQSSIADCSDILTFRGRFYVVFLNGDIFVIDPYSLEATPLMPPEVLNSGSCNYLVPCGNDELFLVVVIIPRSSVLDFGKLTCRVSKLDEEVGEWVEVSDLGDRVLFIGNQGNVSCLAKELPDGCGVSGNSILFTDGLGFRNFAYKYGVQTGNAEDDLSLWRFSRENAVDVLNKSPPVVALRIER</sequence>
<name>A0A8T2AH49_ARASU</name>
<evidence type="ECO:0000259" key="2">
    <source>
        <dbReference type="Pfam" id="PF03478"/>
    </source>
</evidence>
<dbReference type="Proteomes" id="UP000694251">
    <property type="component" value="Chromosome 9"/>
</dbReference>
<dbReference type="InterPro" id="IPR001810">
    <property type="entry name" value="F-box_dom"/>
</dbReference>
<accession>A0A8T2AH49</accession>
<dbReference type="Pfam" id="PF03478">
    <property type="entry name" value="Beta-prop_KIB1-4"/>
    <property type="match status" value="1"/>
</dbReference>
<dbReference type="InterPro" id="IPR051304">
    <property type="entry name" value="SCF_F-box_domain"/>
</dbReference>
<evidence type="ECO:0000259" key="1">
    <source>
        <dbReference type="Pfam" id="PF00646"/>
    </source>
</evidence>
<feature type="domain" description="F-box" evidence="1">
    <location>
        <begin position="128"/>
        <end position="166"/>
    </location>
</feature>